<name>Q1PW14_KUEST</name>
<reference evidence="2" key="2">
    <citation type="submission" date="2006-01" db="EMBL/GenBank/DDBJ databases">
        <authorList>
            <person name="Genoscope"/>
        </authorList>
    </citation>
    <scope>NUCLEOTIDE SEQUENCE</scope>
</reference>
<dbReference type="RefSeq" id="WP_169704232.1">
    <property type="nucleotide sequence ID" value="NZ_OCTL01000138.1"/>
</dbReference>
<dbReference type="AlphaFoldDB" id="Q1PW14"/>
<protein>
    <recommendedName>
        <fullName evidence="1">PIN domain-containing protein</fullName>
    </recommendedName>
</protein>
<dbReference type="SUPFAM" id="SSF88723">
    <property type="entry name" value="PIN domain-like"/>
    <property type="match status" value="1"/>
</dbReference>
<reference evidence="2" key="1">
    <citation type="journal article" date="2006" name="Nature">
        <title>Deciphering the evolution and metabolism of an anammox bacterium from a community genome.</title>
        <authorList>
            <person name="Strous M."/>
            <person name="Pelletier E."/>
            <person name="Mangenot S."/>
            <person name="Rattei T."/>
            <person name="Lehner A."/>
            <person name="Taylor M.W."/>
            <person name="Horn M."/>
            <person name="Daims H."/>
            <person name="Bartol-Mavel D."/>
            <person name="Wincker P."/>
            <person name="Barbe V."/>
            <person name="Fonknechten N."/>
            <person name="Vallenet D."/>
            <person name="Segurens B."/>
            <person name="Schenowitz-Truong C."/>
            <person name="Medigue C."/>
            <person name="Collingro A."/>
            <person name="Snel B."/>
            <person name="Dutilh B.E."/>
            <person name="OpDenCamp H.J.M."/>
            <person name="vanDerDrift C."/>
            <person name="Cirpus I."/>
            <person name="vanDePas-Schoonen K.T."/>
            <person name="Harhangi H.R."/>
            <person name="vanNiftrik L."/>
            <person name="Schmid M."/>
            <person name="Keltjens J."/>
            <person name="vanDeVossenberg J."/>
            <person name="Kartal B."/>
            <person name="Meier H."/>
            <person name="Frishman D."/>
            <person name="Huynen M.A."/>
            <person name="Mewes H."/>
            <person name="Weissenbach J."/>
            <person name="Jetten M.S.M."/>
            <person name="Wagner M."/>
            <person name="LePaslier D."/>
        </authorList>
    </citation>
    <scope>NUCLEOTIDE SEQUENCE</scope>
</reference>
<accession>Q1PW14</accession>
<evidence type="ECO:0000259" key="1">
    <source>
        <dbReference type="Pfam" id="PF01850"/>
    </source>
</evidence>
<dbReference type="Gene3D" id="3.40.50.1010">
    <property type="entry name" value="5'-nuclease"/>
    <property type="match status" value="1"/>
</dbReference>
<dbReference type="InterPro" id="IPR029060">
    <property type="entry name" value="PIN-like_dom_sf"/>
</dbReference>
<dbReference type="EMBL" id="CT573073">
    <property type="protein sequence ID" value="CAJ71409.1"/>
    <property type="molecule type" value="Genomic_DNA"/>
</dbReference>
<dbReference type="Pfam" id="PF01850">
    <property type="entry name" value="PIN"/>
    <property type="match status" value="1"/>
</dbReference>
<dbReference type="InterPro" id="IPR002716">
    <property type="entry name" value="PIN_dom"/>
</dbReference>
<organism evidence="2">
    <name type="scientific">Kuenenia stuttgartiensis</name>
    <dbReference type="NCBI Taxonomy" id="174633"/>
    <lineage>
        <taxon>Bacteria</taxon>
        <taxon>Pseudomonadati</taxon>
        <taxon>Planctomycetota</taxon>
        <taxon>Candidatus Brocadiia</taxon>
        <taxon>Candidatus Brocadiales</taxon>
        <taxon>Candidatus Brocadiaceae</taxon>
        <taxon>Candidatus Kuenenia</taxon>
    </lineage>
</organism>
<evidence type="ECO:0000313" key="2">
    <source>
        <dbReference type="EMBL" id="CAJ71409.1"/>
    </source>
</evidence>
<sequence length="101" mass="11877">MIVVAFKDHLMINLKFVLELRQTERITLSDKIVKRAKEFEMRNIKAIDALHLAIADVEKIDYLCTCDDRFRKSASKIKKLDTKIVSPIEFIEECENDYDNK</sequence>
<feature type="domain" description="PIN" evidence="1">
    <location>
        <begin position="16"/>
        <end position="73"/>
    </location>
</feature>
<gene>
    <name evidence="2" type="ORF">kustc0664</name>
</gene>
<proteinExistence type="predicted"/>